<dbReference type="GO" id="GO:0005344">
    <property type="term" value="F:oxygen carrier activity"/>
    <property type="evidence" value="ECO:0007669"/>
    <property type="project" value="UniProtKB-KW"/>
</dbReference>
<comment type="similarity">
    <text evidence="3">In the C-terminal section; belongs to the flavoprotein pyridine nucleotide cytochrome reductase family.</text>
</comment>
<dbReference type="GO" id="GO:0020037">
    <property type="term" value="F:heme binding"/>
    <property type="evidence" value="ECO:0007669"/>
    <property type="project" value="InterPro"/>
</dbReference>
<evidence type="ECO:0000313" key="15">
    <source>
        <dbReference type="Proteomes" id="UP000616839"/>
    </source>
</evidence>
<dbReference type="SUPFAM" id="SSF52343">
    <property type="entry name" value="Ferredoxin reductase-like, C-terminal NADP-linked domain"/>
    <property type="match status" value="1"/>
</dbReference>
<keyword evidence="11" id="KW-0349">Heme</keyword>
<dbReference type="Pfam" id="PF00970">
    <property type="entry name" value="FAD_binding_6"/>
    <property type="match status" value="1"/>
</dbReference>
<dbReference type="PANTHER" id="PTHR47354">
    <property type="entry name" value="NADH OXIDOREDUCTASE HCR"/>
    <property type="match status" value="1"/>
</dbReference>
<keyword evidence="11" id="KW-0408">Iron</keyword>
<keyword evidence="11" id="KW-0561">Oxygen transport</keyword>
<evidence type="ECO:0000313" key="14">
    <source>
        <dbReference type="EMBL" id="MBD8868769.1"/>
    </source>
</evidence>
<feature type="domain" description="Globin" evidence="12">
    <location>
        <begin position="1"/>
        <end position="131"/>
    </location>
</feature>
<keyword evidence="11" id="KW-0813">Transport</keyword>
<keyword evidence="11" id="KW-0479">Metal-binding</keyword>
<evidence type="ECO:0000256" key="3">
    <source>
        <dbReference type="ARBA" id="ARBA00006401"/>
    </source>
</evidence>
<dbReference type="CDD" id="cd19753">
    <property type="entry name" value="Mb-like_oxidoreductase"/>
    <property type="match status" value="1"/>
</dbReference>
<comment type="caution">
    <text evidence="14">The sequence shown here is derived from an EMBL/GenBank/DDBJ whole genome shotgun (WGS) entry which is preliminary data.</text>
</comment>
<dbReference type="InterPro" id="IPR008333">
    <property type="entry name" value="Cbr1-like_FAD-bd_dom"/>
</dbReference>
<name>A0A927Q0S6_9ACTN</name>
<evidence type="ECO:0000256" key="7">
    <source>
        <dbReference type="ARBA" id="ARBA00023014"/>
    </source>
</evidence>
<dbReference type="PRINTS" id="PR00410">
    <property type="entry name" value="PHEHYDRXLASE"/>
</dbReference>
<protein>
    <recommendedName>
        <fullName evidence="4">nitric oxide dioxygenase</fullName>
        <ecNumber evidence="4">1.14.12.17</ecNumber>
    </recommendedName>
</protein>
<dbReference type="InterPro" id="IPR012292">
    <property type="entry name" value="Globin/Proto"/>
</dbReference>
<keyword evidence="7" id="KW-0411">Iron-sulfur</keyword>
<evidence type="ECO:0000256" key="5">
    <source>
        <dbReference type="ARBA" id="ARBA00022714"/>
    </source>
</evidence>
<dbReference type="SUPFAM" id="SSF63380">
    <property type="entry name" value="Riboflavin synthase domain-like"/>
    <property type="match status" value="1"/>
</dbReference>
<organism evidence="14 15">
    <name type="scientific">Nocardioides donggukensis</name>
    <dbReference type="NCBI Taxonomy" id="2774019"/>
    <lineage>
        <taxon>Bacteria</taxon>
        <taxon>Bacillati</taxon>
        <taxon>Actinomycetota</taxon>
        <taxon>Actinomycetes</taxon>
        <taxon>Propionibacteriales</taxon>
        <taxon>Nocardioidaceae</taxon>
        <taxon>Nocardioides</taxon>
    </lineage>
</organism>
<dbReference type="Proteomes" id="UP000616839">
    <property type="component" value="Unassembled WGS sequence"/>
</dbReference>
<dbReference type="Gene3D" id="1.10.490.10">
    <property type="entry name" value="Globins"/>
    <property type="match status" value="1"/>
</dbReference>
<comment type="catalytic activity">
    <reaction evidence="10">
        <text>2 nitric oxide + NADPH + 2 O2 = 2 nitrate + NADP(+) + H(+)</text>
        <dbReference type="Rhea" id="RHEA:19465"/>
        <dbReference type="ChEBI" id="CHEBI:15378"/>
        <dbReference type="ChEBI" id="CHEBI:15379"/>
        <dbReference type="ChEBI" id="CHEBI:16480"/>
        <dbReference type="ChEBI" id="CHEBI:17632"/>
        <dbReference type="ChEBI" id="CHEBI:57783"/>
        <dbReference type="ChEBI" id="CHEBI:58349"/>
        <dbReference type="EC" id="1.14.12.17"/>
    </reaction>
</comment>
<reference evidence="14" key="1">
    <citation type="submission" date="2020-09" db="EMBL/GenBank/DDBJ databases">
        <title>Nocardioides sp. strain MJB4 16S ribosomal RNA gene Genome sequencing and assembly.</title>
        <authorList>
            <person name="Kim I."/>
        </authorList>
    </citation>
    <scope>NUCLEOTIDE SEQUENCE</scope>
    <source>
        <strain evidence="14">MJB4</strain>
    </source>
</reference>
<keyword evidence="15" id="KW-1185">Reference proteome</keyword>
<dbReference type="InterPro" id="IPR001709">
    <property type="entry name" value="Flavoprot_Pyr_Nucl_cyt_Rdtase"/>
</dbReference>
<evidence type="ECO:0000256" key="10">
    <source>
        <dbReference type="ARBA" id="ARBA00049433"/>
    </source>
</evidence>
<dbReference type="EMBL" id="JACYXZ010000001">
    <property type="protein sequence ID" value="MBD8868769.1"/>
    <property type="molecule type" value="Genomic_DNA"/>
</dbReference>
<dbReference type="Pfam" id="PF00042">
    <property type="entry name" value="Globin"/>
    <property type="match status" value="1"/>
</dbReference>
<dbReference type="AlphaFoldDB" id="A0A927Q0S6"/>
<evidence type="ECO:0000256" key="4">
    <source>
        <dbReference type="ARBA" id="ARBA00012229"/>
    </source>
</evidence>
<dbReference type="InterPro" id="IPR009050">
    <property type="entry name" value="Globin-like_sf"/>
</dbReference>
<evidence type="ECO:0000256" key="11">
    <source>
        <dbReference type="RuleBase" id="RU000356"/>
    </source>
</evidence>
<dbReference type="GO" id="GO:0051537">
    <property type="term" value="F:2 iron, 2 sulfur cluster binding"/>
    <property type="evidence" value="ECO:0007669"/>
    <property type="project" value="UniProtKB-KW"/>
</dbReference>
<dbReference type="Gene3D" id="2.40.30.10">
    <property type="entry name" value="Translation factors"/>
    <property type="match status" value="1"/>
</dbReference>
<keyword evidence="5" id="KW-0001">2Fe-2S</keyword>
<dbReference type="EC" id="1.14.12.17" evidence="4"/>
<dbReference type="RefSeq" id="WP_192140666.1">
    <property type="nucleotide sequence ID" value="NZ_JACYXZ010000001.1"/>
</dbReference>
<evidence type="ECO:0000256" key="1">
    <source>
        <dbReference type="ARBA" id="ARBA00001970"/>
    </source>
</evidence>
<accession>A0A927Q0S6</accession>
<dbReference type="GO" id="GO:0008941">
    <property type="term" value="F:nitric oxide dioxygenase NAD(P)H activity"/>
    <property type="evidence" value="ECO:0007669"/>
    <property type="project" value="UniProtKB-EC"/>
</dbReference>
<keyword evidence="6" id="KW-0521">NADP</keyword>
<comment type="similarity">
    <text evidence="11">Belongs to the globin family.</text>
</comment>
<evidence type="ECO:0000259" key="12">
    <source>
        <dbReference type="PROSITE" id="PS01033"/>
    </source>
</evidence>
<sequence length="385" mass="41614">MDPEALKASWAEVARSGDEVPLFFYSHLFLAQPQLRSMFPIAMDGQRDRFVVALGRIVSNVDAIDEVVGYIEQLGRDHRRFAVVAEHYSVVGASLLTTLRYFLGSAWTEELAADWAEAYGLVAKVMVQAAEESEATTPAWWDAEVLKVERRTLDVTVLTLRPHERLDFAPGQSMAMEIPQRPRLWRYFSPANAPRQDGTLELHVQPVDGGLVSSAVVRTLAAGETVRLGAPVGHQLTVDPATAPPLLMVAGGTGLAPLLAVFEQLDEARSGTGPAPDVHLFHGARMPWNLYEHGRLRELAATRPWFEYTGVVSDDPSYPGPRGMVGTPAAAAGPGRVALVCGSPEMVRHSVSELLSAGVDRGDIHCEQFTALDSSAASSDSGDAP</sequence>
<comment type="cofactor">
    <cofactor evidence="1">
        <name>heme b</name>
        <dbReference type="ChEBI" id="CHEBI:60344"/>
    </cofactor>
</comment>
<evidence type="ECO:0000259" key="13">
    <source>
        <dbReference type="PROSITE" id="PS51384"/>
    </source>
</evidence>
<dbReference type="InterPro" id="IPR017938">
    <property type="entry name" value="Riboflavin_synthase-like_b-brl"/>
</dbReference>
<comment type="catalytic activity">
    <reaction evidence="9">
        <text>2 nitric oxide + NADH + 2 O2 = 2 nitrate + NAD(+) + H(+)</text>
        <dbReference type="Rhea" id="RHEA:19469"/>
        <dbReference type="ChEBI" id="CHEBI:15378"/>
        <dbReference type="ChEBI" id="CHEBI:15379"/>
        <dbReference type="ChEBI" id="CHEBI:16480"/>
        <dbReference type="ChEBI" id="CHEBI:17632"/>
        <dbReference type="ChEBI" id="CHEBI:57540"/>
        <dbReference type="ChEBI" id="CHEBI:57945"/>
        <dbReference type="EC" id="1.14.12.17"/>
    </reaction>
</comment>
<dbReference type="Gene3D" id="3.40.50.80">
    <property type="entry name" value="Nucleotide-binding domain of ferredoxin-NADP reductase (FNR) module"/>
    <property type="match status" value="1"/>
</dbReference>
<dbReference type="InterPro" id="IPR039261">
    <property type="entry name" value="FNR_nucleotide-bd"/>
</dbReference>
<dbReference type="SUPFAM" id="SSF46458">
    <property type="entry name" value="Globin-like"/>
    <property type="match status" value="1"/>
</dbReference>
<keyword evidence="8" id="KW-0520">NAD</keyword>
<comment type="cofactor">
    <cofactor evidence="2">
        <name>FAD</name>
        <dbReference type="ChEBI" id="CHEBI:57692"/>
    </cofactor>
</comment>
<dbReference type="CDD" id="cd06187">
    <property type="entry name" value="O2ase_reductase_like"/>
    <property type="match status" value="1"/>
</dbReference>
<dbReference type="InterPro" id="IPR050415">
    <property type="entry name" value="MRET"/>
</dbReference>
<dbReference type="GO" id="GO:0019825">
    <property type="term" value="F:oxygen binding"/>
    <property type="evidence" value="ECO:0007669"/>
    <property type="project" value="InterPro"/>
</dbReference>
<evidence type="ECO:0000256" key="2">
    <source>
        <dbReference type="ARBA" id="ARBA00001974"/>
    </source>
</evidence>
<dbReference type="PRINTS" id="PR00371">
    <property type="entry name" value="FPNCR"/>
</dbReference>
<dbReference type="PROSITE" id="PS01033">
    <property type="entry name" value="GLOBIN"/>
    <property type="match status" value="1"/>
</dbReference>
<evidence type="ECO:0000256" key="9">
    <source>
        <dbReference type="ARBA" id="ARBA00048649"/>
    </source>
</evidence>
<gene>
    <name evidence="14" type="ORF">IE331_03930</name>
</gene>
<feature type="domain" description="FAD-binding FR-type" evidence="13">
    <location>
        <begin position="138"/>
        <end position="238"/>
    </location>
</feature>
<proteinExistence type="inferred from homology"/>
<dbReference type="InterPro" id="IPR000971">
    <property type="entry name" value="Globin"/>
</dbReference>
<dbReference type="PROSITE" id="PS51384">
    <property type="entry name" value="FAD_FR"/>
    <property type="match status" value="1"/>
</dbReference>
<dbReference type="InterPro" id="IPR017927">
    <property type="entry name" value="FAD-bd_FR_type"/>
</dbReference>
<dbReference type="InterPro" id="IPR001433">
    <property type="entry name" value="OxRdtase_FAD/NAD-bd"/>
</dbReference>
<dbReference type="Pfam" id="PF00175">
    <property type="entry name" value="NAD_binding_1"/>
    <property type="match status" value="1"/>
</dbReference>
<evidence type="ECO:0000256" key="6">
    <source>
        <dbReference type="ARBA" id="ARBA00022857"/>
    </source>
</evidence>
<evidence type="ECO:0000256" key="8">
    <source>
        <dbReference type="ARBA" id="ARBA00023027"/>
    </source>
</evidence>
<dbReference type="PANTHER" id="PTHR47354:SF5">
    <property type="entry name" value="PROTEIN RFBI"/>
    <property type="match status" value="1"/>
</dbReference>